<keyword evidence="2" id="KW-0067">ATP-binding</keyword>
<accession>A0A1M4X6D6</accession>
<dbReference type="GO" id="GO:0016879">
    <property type="term" value="F:ligase activity, forming carbon-nitrogen bonds"/>
    <property type="evidence" value="ECO:0007669"/>
    <property type="project" value="UniProtKB-UniRule"/>
</dbReference>
<keyword evidence="2" id="KW-0694">RNA-binding</keyword>
<dbReference type="EC" id="6.3.4.-" evidence="2"/>
<proteinExistence type="inferred from homology"/>
<protein>
    <recommendedName>
        <fullName evidence="2">tRNA(Met) cytidine acetate ligase</fullName>
        <ecNumber evidence="2">6.3.4.-</ecNumber>
    </recommendedName>
</protein>
<comment type="similarity">
    <text evidence="2">Belongs to the TmcAL family.</text>
</comment>
<dbReference type="GO" id="GO:0000049">
    <property type="term" value="F:tRNA binding"/>
    <property type="evidence" value="ECO:0007669"/>
    <property type="project" value="UniProtKB-KW"/>
</dbReference>
<dbReference type="PANTHER" id="PTHR37825">
    <property type="entry name" value="TRNA(MET) CYTIDINE ACETATE LIGASE"/>
    <property type="match status" value="1"/>
</dbReference>
<dbReference type="Proteomes" id="UP000184404">
    <property type="component" value="Unassembled WGS sequence"/>
</dbReference>
<evidence type="ECO:0000313" key="4">
    <source>
        <dbReference type="Proteomes" id="UP000184404"/>
    </source>
</evidence>
<dbReference type="AlphaFoldDB" id="A0A1M4X6D6"/>
<keyword evidence="1 2" id="KW-0819">tRNA processing</keyword>
<dbReference type="GO" id="GO:0005737">
    <property type="term" value="C:cytoplasm"/>
    <property type="evidence" value="ECO:0007669"/>
    <property type="project" value="UniProtKB-SubCell"/>
</dbReference>
<dbReference type="GO" id="GO:0006400">
    <property type="term" value="P:tRNA modification"/>
    <property type="evidence" value="ECO:0007669"/>
    <property type="project" value="UniProtKB-UniRule"/>
</dbReference>
<sequence length="411" mass="45217">MYTSGIIAEYNPFHNGHRLQIEKIRKKLGADASIVVCMSGAFTQRGSAAILSKGVRARCAVENGADLVIELPTVFAVRSAQYFAEGGVRLLAALGIVDTLSFGTETDDAEFLSSIAERLQSGETQQAIRSTMKDGLSYAAAVTKALSLTADEADALRRPNTILAVEYLRAIHTFAPELHALPLLREGSAYNDTELSGKYPSASAIRNSIMKHGLTEALRTAVPASVFSSLTAEKSFPEREHLFRPLLAKLYTMTPSDLAAGFGISEGLENRILEAAKNADSLEDFCIALRSRRYPMSRITRTLLALLLSFSPSELMEFDRLGPLYIRVLAFNERGRGLLKIIREKSRLPIISRVRPFLRHGADEPDNMAQRMLRYDTLASDIRGLMLDPIPHAGEDFLLSPVYVKPISQKS</sequence>
<dbReference type="OrthoDB" id="9769796at2"/>
<evidence type="ECO:0000313" key="3">
    <source>
        <dbReference type="EMBL" id="SHE88692.1"/>
    </source>
</evidence>
<feature type="binding site" evidence="2">
    <location>
        <begin position="7"/>
        <end position="20"/>
    </location>
    <ligand>
        <name>ATP</name>
        <dbReference type="ChEBI" id="CHEBI:30616"/>
    </ligand>
</feature>
<dbReference type="GO" id="GO:0005524">
    <property type="term" value="F:ATP binding"/>
    <property type="evidence" value="ECO:0007669"/>
    <property type="project" value="UniProtKB-KW"/>
</dbReference>
<keyword evidence="2" id="KW-0547">Nucleotide-binding</keyword>
<feature type="binding site" evidence="2">
    <location>
        <position position="185"/>
    </location>
    <ligand>
        <name>ATP</name>
        <dbReference type="ChEBI" id="CHEBI:30616"/>
    </ligand>
</feature>
<reference evidence="3 4" key="1">
    <citation type="submission" date="2016-11" db="EMBL/GenBank/DDBJ databases">
        <authorList>
            <person name="Jaros S."/>
            <person name="Januszkiewicz K."/>
            <person name="Wedrychowicz H."/>
        </authorList>
    </citation>
    <scope>NUCLEOTIDE SEQUENCE [LARGE SCALE GENOMIC DNA]</scope>
    <source>
        <strain evidence="3 4">DSM 10502</strain>
    </source>
</reference>
<comment type="function">
    <text evidence="2">Catalyzes the formation of N(4)-acetylcytidine (ac(4)C) at the wobble position of elongator tRNA(Met), using acetate and ATP as substrates. First activates an acetate ion to form acetyladenylate (Ac-AMP) and then transfers the acetyl group to tRNA to form ac(4)C34.</text>
</comment>
<keyword evidence="3" id="KW-0808">Transferase</keyword>
<evidence type="ECO:0000256" key="2">
    <source>
        <dbReference type="HAMAP-Rule" id="MF_01539"/>
    </source>
</evidence>
<gene>
    <name evidence="2" type="primary">tmcAL</name>
    <name evidence="3" type="ORF">SAMN02745190_01353</name>
</gene>
<dbReference type="STRING" id="1123243.SAMN02745190_01353"/>
<dbReference type="RefSeq" id="WP_072935435.1">
    <property type="nucleotide sequence ID" value="NZ_FQUG01000005.1"/>
</dbReference>
<dbReference type="SUPFAM" id="SSF52374">
    <property type="entry name" value="Nucleotidylyl transferase"/>
    <property type="match status" value="1"/>
</dbReference>
<organism evidence="3 4">
    <name type="scientific">Schwartzia succinivorans DSM 10502</name>
    <dbReference type="NCBI Taxonomy" id="1123243"/>
    <lineage>
        <taxon>Bacteria</taxon>
        <taxon>Bacillati</taxon>
        <taxon>Bacillota</taxon>
        <taxon>Negativicutes</taxon>
        <taxon>Selenomonadales</taxon>
        <taxon>Selenomonadaceae</taxon>
        <taxon>Schwartzia</taxon>
    </lineage>
</organism>
<dbReference type="Gene3D" id="3.40.50.620">
    <property type="entry name" value="HUPs"/>
    <property type="match status" value="1"/>
</dbReference>
<dbReference type="InterPro" id="IPR008513">
    <property type="entry name" value="tRNA(Met)_cyd_acetate_ligase"/>
</dbReference>
<dbReference type="HAMAP" id="MF_01539">
    <property type="entry name" value="TmcAL"/>
    <property type="match status" value="1"/>
</dbReference>
<comment type="caution">
    <text evidence="2">Lacks conserved residue(s) required for the propagation of feature annotation.</text>
</comment>
<dbReference type="InterPro" id="IPR014729">
    <property type="entry name" value="Rossmann-like_a/b/a_fold"/>
</dbReference>
<dbReference type="GO" id="GO:0016740">
    <property type="term" value="F:transferase activity"/>
    <property type="evidence" value="ECO:0007669"/>
    <property type="project" value="UniProtKB-KW"/>
</dbReference>
<name>A0A1M4X6D6_9FIRM</name>
<keyword evidence="2" id="KW-0820">tRNA-binding</keyword>
<dbReference type="Pfam" id="PF05636">
    <property type="entry name" value="HIGH_NTase1"/>
    <property type="match status" value="1"/>
</dbReference>
<keyword evidence="2" id="KW-0436">Ligase</keyword>
<dbReference type="EMBL" id="FQUG01000005">
    <property type="protein sequence ID" value="SHE88692.1"/>
    <property type="molecule type" value="Genomic_DNA"/>
</dbReference>
<comment type="subcellular location">
    <subcellularLocation>
        <location evidence="2">Cytoplasm</location>
    </subcellularLocation>
</comment>
<keyword evidence="2" id="KW-0963">Cytoplasm</keyword>
<dbReference type="PANTHER" id="PTHR37825:SF1">
    <property type="entry name" value="TRNA(MET) CYTIDINE ACETATE LIGASE"/>
    <property type="match status" value="1"/>
</dbReference>
<comment type="catalytic activity">
    <reaction evidence="2">
        <text>cytidine(34) in elongator tRNA(Met) + acetate + ATP = N(4)-acetylcytidine(34) in elongator tRNA(Met) + AMP + diphosphate</text>
        <dbReference type="Rhea" id="RHEA:58144"/>
        <dbReference type="Rhea" id="RHEA-COMP:10693"/>
        <dbReference type="Rhea" id="RHEA-COMP:10694"/>
        <dbReference type="ChEBI" id="CHEBI:30089"/>
        <dbReference type="ChEBI" id="CHEBI:30616"/>
        <dbReference type="ChEBI" id="CHEBI:33019"/>
        <dbReference type="ChEBI" id="CHEBI:74900"/>
        <dbReference type="ChEBI" id="CHEBI:82748"/>
        <dbReference type="ChEBI" id="CHEBI:456215"/>
    </reaction>
</comment>
<evidence type="ECO:0000256" key="1">
    <source>
        <dbReference type="ARBA" id="ARBA00022694"/>
    </source>
</evidence>
<keyword evidence="4" id="KW-1185">Reference proteome</keyword>
<feature type="binding site" evidence="2">
    <location>
        <position position="160"/>
    </location>
    <ligand>
        <name>ATP</name>
        <dbReference type="ChEBI" id="CHEBI:30616"/>
    </ligand>
</feature>
<feature type="binding site" evidence="2">
    <location>
        <position position="103"/>
    </location>
    <ligand>
        <name>ATP</name>
        <dbReference type="ChEBI" id="CHEBI:30616"/>
    </ligand>
</feature>